<reference evidence="2" key="1">
    <citation type="submission" date="2021-07" db="EMBL/GenBank/DDBJ databases">
        <authorList>
            <person name="Durling M."/>
        </authorList>
    </citation>
    <scope>NUCLEOTIDE SEQUENCE</scope>
</reference>
<feature type="compositionally biased region" description="Low complexity" evidence="1">
    <location>
        <begin position="65"/>
        <end position="87"/>
    </location>
</feature>
<feature type="region of interest" description="Disordered" evidence="1">
    <location>
        <begin position="1"/>
        <end position="150"/>
    </location>
</feature>
<keyword evidence="3" id="KW-1185">Reference proteome</keyword>
<feature type="compositionally biased region" description="Basic and acidic residues" evidence="1">
    <location>
        <begin position="139"/>
        <end position="150"/>
    </location>
</feature>
<protein>
    <submittedName>
        <fullName evidence="2">Uncharacterized protein</fullName>
    </submittedName>
</protein>
<proteinExistence type="predicted"/>
<sequence>MNRYRGPTIGGPSKATATTTCQKCLKKDRKGVADEQIAKAEQERERKRERQSETPEITSKRRRSASISSASVSSISTTMSRSPSPRRSYAETRQRKPRSPSMSRSPALRKDSSHQDRRYNSISQSPQQPREGKYAPAKRQSEYAKKVPGS</sequence>
<accession>A0A9N9KMP4</accession>
<feature type="compositionally biased region" description="Basic and acidic residues" evidence="1">
    <location>
        <begin position="30"/>
        <end position="53"/>
    </location>
</feature>
<evidence type="ECO:0000256" key="1">
    <source>
        <dbReference type="SAM" id="MobiDB-lite"/>
    </source>
</evidence>
<gene>
    <name evidence="2" type="ORF">HYFRA_00007743</name>
</gene>
<evidence type="ECO:0000313" key="2">
    <source>
        <dbReference type="EMBL" id="CAG8949513.1"/>
    </source>
</evidence>
<feature type="compositionally biased region" description="Basic and acidic residues" evidence="1">
    <location>
        <begin position="108"/>
        <end position="119"/>
    </location>
</feature>
<dbReference type="OrthoDB" id="437973at2759"/>
<organism evidence="2 3">
    <name type="scientific">Hymenoscyphus fraxineus</name>
    <dbReference type="NCBI Taxonomy" id="746836"/>
    <lineage>
        <taxon>Eukaryota</taxon>
        <taxon>Fungi</taxon>
        <taxon>Dikarya</taxon>
        <taxon>Ascomycota</taxon>
        <taxon>Pezizomycotina</taxon>
        <taxon>Leotiomycetes</taxon>
        <taxon>Helotiales</taxon>
        <taxon>Helotiaceae</taxon>
        <taxon>Hymenoscyphus</taxon>
    </lineage>
</organism>
<dbReference type="EMBL" id="CAJVRL010000014">
    <property type="protein sequence ID" value="CAG8949513.1"/>
    <property type="molecule type" value="Genomic_DNA"/>
</dbReference>
<dbReference type="Proteomes" id="UP000696280">
    <property type="component" value="Unassembled WGS sequence"/>
</dbReference>
<evidence type="ECO:0000313" key="3">
    <source>
        <dbReference type="Proteomes" id="UP000696280"/>
    </source>
</evidence>
<dbReference type="AlphaFoldDB" id="A0A9N9KMP4"/>
<comment type="caution">
    <text evidence="2">The sequence shown here is derived from an EMBL/GenBank/DDBJ whole genome shotgun (WGS) entry which is preliminary data.</text>
</comment>
<name>A0A9N9KMP4_9HELO</name>